<comment type="caution">
    <text evidence="1">The sequence shown here is derived from an EMBL/GenBank/DDBJ whole genome shotgun (WGS) entry which is preliminary data.</text>
</comment>
<dbReference type="RefSeq" id="XP_043143387.1">
    <property type="nucleotide sequence ID" value="XM_043287452.1"/>
</dbReference>
<dbReference type="Proteomes" id="UP000036893">
    <property type="component" value="Unassembled WGS sequence"/>
</dbReference>
<sequence>MVLPGRRVEFSRVGGSSNHAFFNGIPSRPGRTAYSGTVVNTVYSTVDALGAIETSTFSRIVVSQTATTVTGTQPATATTATNCPLQTQVSCFMITASGPEHVNGKQLFLSNNSSSPVWGGWGAGYEIGVFYLTCAGDLVALPSMNVLAPVRDKWVEFDSFSSATSKQSCSKDTSSGIVSCGSGWYATSPVALRYTDFRAYSGDWQPVWNDGTSEDTLTPVVLTYETVDCPCQY</sequence>
<name>A0A8E0QNA7_9EURO</name>
<proteinExistence type="predicted"/>
<dbReference type="GeneID" id="66989960"/>
<reference evidence="1" key="1">
    <citation type="journal article" date="2015" name="Genome Announc.">
        <title>Draft Genome Sequence of the Pathogenic Filamentous Fungus Aspergillus udagawae Strain IFM 46973T.</title>
        <authorList>
            <person name="Kusuya Y."/>
            <person name="Takahashi-Nakaguchi A."/>
            <person name="Takahashi H."/>
            <person name="Yaguchi T."/>
        </authorList>
    </citation>
    <scope>NUCLEOTIDE SEQUENCE</scope>
    <source>
        <strain evidence="1">IFM 46973</strain>
    </source>
</reference>
<accession>A0A8E0QNA7</accession>
<organism evidence="1 2">
    <name type="scientific">Aspergillus udagawae</name>
    <dbReference type="NCBI Taxonomy" id="91492"/>
    <lineage>
        <taxon>Eukaryota</taxon>
        <taxon>Fungi</taxon>
        <taxon>Dikarya</taxon>
        <taxon>Ascomycota</taxon>
        <taxon>Pezizomycotina</taxon>
        <taxon>Eurotiomycetes</taxon>
        <taxon>Eurotiomycetidae</taxon>
        <taxon>Eurotiales</taxon>
        <taxon>Aspergillaceae</taxon>
        <taxon>Aspergillus</taxon>
        <taxon>Aspergillus subgen. Fumigati</taxon>
    </lineage>
</organism>
<protein>
    <submittedName>
        <fullName evidence="1">Uncharacterized protein</fullName>
    </submittedName>
</protein>
<dbReference type="EMBL" id="BBXM02000002">
    <property type="protein sequence ID" value="GIC86121.1"/>
    <property type="molecule type" value="Genomic_DNA"/>
</dbReference>
<gene>
    <name evidence="1" type="ORF">Aud_002484</name>
</gene>
<reference evidence="1" key="2">
    <citation type="submission" date="2021-01" db="EMBL/GenBank/DDBJ databases">
        <title>Pan-genome distribution and transcriptional activeness of fungal secondary metabolism genes in Aspergillus section Fumigati.</title>
        <authorList>
            <person name="Takahashi H."/>
            <person name="Umemura M."/>
            <person name="Ninomiya A."/>
            <person name="Kusuya Y."/>
            <person name="Urayama S."/>
            <person name="Shimizu M."/>
            <person name="Watanabe A."/>
            <person name="Kamei K."/>
            <person name="Yaguchi T."/>
            <person name="Hagiwara D."/>
        </authorList>
    </citation>
    <scope>NUCLEOTIDE SEQUENCE</scope>
    <source>
        <strain evidence="1">IFM 46973</strain>
    </source>
</reference>
<evidence type="ECO:0000313" key="2">
    <source>
        <dbReference type="Proteomes" id="UP000036893"/>
    </source>
</evidence>
<dbReference type="AlphaFoldDB" id="A0A8E0QNA7"/>
<evidence type="ECO:0000313" key="1">
    <source>
        <dbReference type="EMBL" id="GIC86121.1"/>
    </source>
</evidence>